<evidence type="ECO:0000313" key="2">
    <source>
        <dbReference type="Proteomes" id="UP000590749"/>
    </source>
</evidence>
<dbReference type="RefSeq" id="WP_183216693.1">
    <property type="nucleotide sequence ID" value="NZ_BMPW01000001.1"/>
</dbReference>
<accession>A0A7W5ACC7</accession>
<dbReference type="AlphaFoldDB" id="A0A7W5ACC7"/>
<name>A0A7W5ACC7_9ACTN</name>
<reference evidence="1 2" key="1">
    <citation type="submission" date="2020-08" db="EMBL/GenBank/DDBJ databases">
        <title>Genomic Encyclopedia of Type Strains, Phase III (KMG-III): the genomes of soil and plant-associated and newly described type strains.</title>
        <authorList>
            <person name="Whitman W."/>
        </authorList>
    </citation>
    <scope>NUCLEOTIDE SEQUENCE [LARGE SCALE GENOMIC DNA]</scope>
    <source>
        <strain evidence="1 2">CECT 3287</strain>
    </source>
</reference>
<comment type="caution">
    <text evidence="1">The sequence shown here is derived from an EMBL/GenBank/DDBJ whole genome shotgun (WGS) entry which is preliminary data.</text>
</comment>
<keyword evidence="2" id="KW-1185">Reference proteome</keyword>
<proteinExistence type="predicted"/>
<evidence type="ECO:0000313" key="1">
    <source>
        <dbReference type="EMBL" id="MBB3093224.1"/>
    </source>
</evidence>
<organism evidence="1 2">
    <name type="scientific">Actinoplanes campanulatus</name>
    <dbReference type="NCBI Taxonomy" id="113559"/>
    <lineage>
        <taxon>Bacteria</taxon>
        <taxon>Bacillati</taxon>
        <taxon>Actinomycetota</taxon>
        <taxon>Actinomycetes</taxon>
        <taxon>Micromonosporales</taxon>
        <taxon>Micromonosporaceae</taxon>
        <taxon>Actinoplanes</taxon>
    </lineage>
</organism>
<gene>
    <name evidence="1" type="ORF">FHR83_000858</name>
</gene>
<sequence>MSLFSAFGVLATVVLTGLNSAGGPLLDAMTPAAQLRVGGRLLAAVAPNVEQFTVGGPLFGPVPTRERLTAGGPRSSAVAPGIERLTVGGPGALVDADRLAIVRFDATAGQRLTVLAERRTLTAADNTDVIIRRIDEKVAEGTLLTTWSAASVDFTAPATAGYIIEVKPRVAEHGTVLVSLRGSTSGTLVPGGPPRKVTIGKAGERAFLTFPSPAGRKLTLVARRGTLPRQEYTDLKVTTPAGETEVLGALGEDSDFRTLNFDTTAGGVHTIEVNPDTTHTGTLTVQLVGTVSARLTAGAPPSRVTLARAGERAYVTFRAKEAEQLRLTVRRGSLTTTGQTWVQLQTPLGLDAGSGTLTAERPTASLAFSTSAGLYTIEIDPEGMDTGTLLLDLRRIP</sequence>
<protein>
    <submittedName>
        <fullName evidence="1">Uncharacterized protein</fullName>
    </submittedName>
</protein>
<dbReference type="EMBL" id="JACHXF010000001">
    <property type="protein sequence ID" value="MBB3093224.1"/>
    <property type="molecule type" value="Genomic_DNA"/>
</dbReference>
<dbReference type="Proteomes" id="UP000590749">
    <property type="component" value="Unassembled WGS sequence"/>
</dbReference>